<dbReference type="InterPro" id="IPR015421">
    <property type="entry name" value="PyrdxlP-dep_Trfase_major"/>
</dbReference>
<dbReference type="Gene3D" id="3.40.640.10">
    <property type="entry name" value="Type I PLP-dependent aspartate aminotransferase-like (Major domain)"/>
    <property type="match status" value="1"/>
</dbReference>
<comment type="similarity">
    <text evidence="2 6">Belongs to the trans-sulfuration enzymes family.</text>
</comment>
<name>A0A3G2S307_MALR7</name>
<feature type="modified residue" description="N6-(pyridoxal phosphate)lysine" evidence="5">
    <location>
        <position position="206"/>
    </location>
</feature>
<dbReference type="InterPro" id="IPR006235">
    <property type="entry name" value="OAc-hSer/O-AcSer_sulfhydrylase"/>
</dbReference>
<organism evidence="7 8">
    <name type="scientific">Malassezia restricta (strain ATCC 96810 / NBRC 103918 / CBS 7877)</name>
    <name type="common">Seborrheic dermatitis infection agent</name>
    <dbReference type="NCBI Taxonomy" id="425264"/>
    <lineage>
        <taxon>Eukaryota</taxon>
        <taxon>Fungi</taxon>
        <taxon>Dikarya</taxon>
        <taxon>Basidiomycota</taxon>
        <taxon>Ustilaginomycotina</taxon>
        <taxon>Malasseziomycetes</taxon>
        <taxon>Malasseziales</taxon>
        <taxon>Malasseziaceae</taxon>
        <taxon>Malassezia</taxon>
    </lineage>
</organism>
<comment type="cofactor">
    <cofactor evidence="1 6">
        <name>pyridoxal 5'-phosphate</name>
        <dbReference type="ChEBI" id="CHEBI:597326"/>
    </cofactor>
</comment>
<keyword evidence="8" id="KW-1185">Reference proteome</keyword>
<evidence type="ECO:0000256" key="4">
    <source>
        <dbReference type="ARBA" id="ARBA00022898"/>
    </source>
</evidence>
<dbReference type="EMBL" id="CP033149">
    <property type="protein sequence ID" value="AYO41809.1"/>
    <property type="molecule type" value="Genomic_DNA"/>
</dbReference>
<dbReference type="EC" id="2.5.1.49" evidence="7"/>
<dbReference type="GO" id="GO:0016829">
    <property type="term" value="F:lyase activity"/>
    <property type="evidence" value="ECO:0007669"/>
    <property type="project" value="UniProtKB-KW"/>
</dbReference>
<proteinExistence type="inferred from homology"/>
<dbReference type="GO" id="GO:0006535">
    <property type="term" value="P:cysteine biosynthetic process from serine"/>
    <property type="evidence" value="ECO:0007669"/>
    <property type="project" value="TreeGrafter"/>
</dbReference>
<dbReference type="PANTHER" id="PTHR43797">
    <property type="entry name" value="HOMOCYSTEINE/CYSTEINE SYNTHASE"/>
    <property type="match status" value="1"/>
</dbReference>
<protein>
    <submittedName>
        <fullName evidence="7">O-acetylhomoserine (Thiol)-lyase</fullName>
        <ecNumber evidence="7">2.5.1.49</ecNumber>
    </submittedName>
</protein>
<dbReference type="PIRSF" id="PIRSF001434">
    <property type="entry name" value="CGS"/>
    <property type="match status" value="1"/>
</dbReference>
<keyword evidence="3 7" id="KW-0808">Transferase</keyword>
<evidence type="ECO:0000313" key="8">
    <source>
        <dbReference type="Proteomes" id="UP000269793"/>
    </source>
</evidence>
<dbReference type="GO" id="GO:0030170">
    <property type="term" value="F:pyridoxal phosphate binding"/>
    <property type="evidence" value="ECO:0007669"/>
    <property type="project" value="InterPro"/>
</dbReference>
<dbReference type="VEuPathDB" id="FungiDB:DNF11_0859"/>
<dbReference type="OrthoDB" id="3512640at2759"/>
<sequence>MTRFETLQLHAGQVPDPTTKARAPPIYATTSYVFDNSAHGADLFGLRAAGNIYSRIGNPSVDVFEQRMAALEGGAGAVAASSGQSAQALALLSLASNGDNIVSSSSLYGGTYNQLKVLFPKFGVHTKFVSEPTPEKFEEAIDSHTKAVFLESISNAKYTVPDLERIAVMAHKHGVPVVVDNTFGMGGYLVRPIEHGVDIVVHSATKWIGGHGTTIAGVVIDSGRFDWVKSTRFPQFTEPSEGYHGLRFSDAFGNMAFIAYVRTVLLRDLGACMNPFASFLLLQGVETLSLRAERHCENTLALAQWLDKHDQVAWVQYPGLESHPSHQTAKKYLQRGFGGVLSFGLKGTKEQASTFVDSLKLASNLANVGDLKTLIIHPASTTHQQLTDEEQEMSGISKDQIRVSVGCEHIDDIKADFEQAFDAVKN</sequence>
<dbReference type="GO" id="GO:0071269">
    <property type="term" value="P:L-homocysteine biosynthetic process"/>
    <property type="evidence" value="ECO:0007669"/>
    <property type="project" value="TreeGrafter"/>
</dbReference>
<dbReference type="PROSITE" id="PS00868">
    <property type="entry name" value="CYS_MET_METAB_PP"/>
    <property type="match status" value="1"/>
</dbReference>
<evidence type="ECO:0000256" key="2">
    <source>
        <dbReference type="ARBA" id="ARBA00009077"/>
    </source>
</evidence>
<evidence type="ECO:0000256" key="5">
    <source>
        <dbReference type="PIRSR" id="PIRSR001434-2"/>
    </source>
</evidence>
<keyword evidence="4 5" id="KW-0663">Pyridoxal phosphate</keyword>
<dbReference type="Pfam" id="PF01053">
    <property type="entry name" value="Cys_Met_Meta_PP"/>
    <property type="match status" value="1"/>
</dbReference>
<dbReference type="FunFam" id="3.40.640.10:FF:000035">
    <property type="entry name" value="O-succinylhomoserine sulfhydrylase"/>
    <property type="match status" value="1"/>
</dbReference>
<dbReference type="InterPro" id="IPR054542">
    <property type="entry name" value="Cys_met_metab_PP"/>
</dbReference>
<accession>A0A3G2S307</accession>
<evidence type="ECO:0000256" key="3">
    <source>
        <dbReference type="ARBA" id="ARBA00022679"/>
    </source>
</evidence>
<keyword evidence="7" id="KW-0456">Lyase</keyword>
<dbReference type="GO" id="GO:0004124">
    <property type="term" value="F:cysteine synthase activity"/>
    <property type="evidence" value="ECO:0007669"/>
    <property type="project" value="TreeGrafter"/>
</dbReference>
<dbReference type="STRING" id="425264.A0A3G2S307"/>
<dbReference type="SUPFAM" id="SSF53383">
    <property type="entry name" value="PLP-dependent transferases"/>
    <property type="match status" value="1"/>
</dbReference>
<dbReference type="NCBIfam" id="TIGR01326">
    <property type="entry name" value="OAH_OAS_sulfhy"/>
    <property type="match status" value="1"/>
</dbReference>
<dbReference type="AlphaFoldDB" id="A0A3G2S307"/>
<dbReference type="InterPro" id="IPR015422">
    <property type="entry name" value="PyrdxlP-dep_Trfase_small"/>
</dbReference>
<dbReference type="PANTHER" id="PTHR43797:SF2">
    <property type="entry name" value="HOMOCYSTEINE_CYSTEINE SYNTHASE"/>
    <property type="match status" value="1"/>
</dbReference>
<dbReference type="CDD" id="cd00614">
    <property type="entry name" value="CGS_like"/>
    <property type="match status" value="1"/>
</dbReference>
<gene>
    <name evidence="7" type="primary">cysD</name>
    <name evidence="7" type="ORF">DNF11_0859</name>
</gene>
<dbReference type="GO" id="GO:0005737">
    <property type="term" value="C:cytoplasm"/>
    <property type="evidence" value="ECO:0007669"/>
    <property type="project" value="TreeGrafter"/>
</dbReference>
<dbReference type="GO" id="GO:0019346">
    <property type="term" value="P:transsulfuration"/>
    <property type="evidence" value="ECO:0007669"/>
    <property type="project" value="InterPro"/>
</dbReference>
<reference evidence="7 8" key="1">
    <citation type="submission" date="2018-10" db="EMBL/GenBank/DDBJ databases">
        <title>Complete genome sequence of Malassezia restricta CBS 7877.</title>
        <authorList>
            <person name="Morand S.C."/>
            <person name="Bertignac M."/>
            <person name="Iltis A."/>
            <person name="Kolder I."/>
            <person name="Pirovano W."/>
            <person name="Jourdain R."/>
            <person name="Clavaud C."/>
        </authorList>
    </citation>
    <scope>NUCLEOTIDE SEQUENCE [LARGE SCALE GENOMIC DNA]</scope>
    <source>
        <strain evidence="7 8">CBS 7877</strain>
    </source>
</reference>
<dbReference type="InterPro" id="IPR000277">
    <property type="entry name" value="Cys/Met-Metab_PyrdxlP-dep_enz"/>
</dbReference>
<evidence type="ECO:0000313" key="7">
    <source>
        <dbReference type="EMBL" id="AYO41809.1"/>
    </source>
</evidence>
<evidence type="ECO:0000256" key="1">
    <source>
        <dbReference type="ARBA" id="ARBA00001933"/>
    </source>
</evidence>
<evidence type="ECO:0000256" key="6">
    <source>
        <dbReference type="RuleBase" id="RU362118"/>
    </source>
</evidence>
<dbReference type="GO" id="GO:0003961">
    <property type="term" value="F:O-acetylhomoserine aminocarboxypropyltransferase activity"/>
    <property type="evidence" value="ECO:0007669"/>
    <property type="project" value="UniProtKB-EC"/>
</dbReference>
<dbReference type="InterPro" id="IPR015424">
    <property type="entry name" value="PyrdxlP-dep_Trfase"/>
</dbReference>
<dbReference type="Gene3D" id="3.90.1150.10">
    <property type="entry name" value="Aspartate Aminotransferase, domain 1"/>
    <property type="match status" value="1"/>
</dbReference>
<dbReference type="Proteomes" id="UP000269793">
    <property type="component" value="Chromosome II"/>
</dbReference>